<keyword evidence="1" id="KW-0269">Exonuclease</keyword>
<evidence type="ECO:0000313" key="4">
    <source>
        <dbReference type="EMBL" id="MCZ0725129.1"/>
    </source>
</evidence>
<dbReference type="InterPro" id="IPR042173">
    <property type="entry name" value="RNase_J_2"/>
</dbReference>
<dbReference type="RefSeq" id="WP_268751457.1">
    <property type="nucleotide sequence ID" value="NZ_JAPRFQ010000001.1"/>
</dbReference>
<evidence type="ECO:0000313" key="5">
    <source>
        <dbReference type="Proteomes" id="UP001146670"/>
    </source>
</evidence>
<protein>
    <submittedName>
        <fullName evidence="4">MBL fold metallo-hydrolase</fullName>
    </submittedName>
</protein>
<keyword evidence="1" id="KW-0540">Nuclease</keyword>
<dbReference type="PANTHER" id="PTHR43694">
    <property type="entry name" value="RIBONUCLEASE J"/>
    <property type="match status" value="1"/>
</dbReference>
<dbReference type="AlphaFoldDB" id="A0A9X3JG43"/>
<dbReference type="InterPro" id="IPR001279">
    <property type="entry name" value="Metallo-B-lactamas"/>
</dbReference>
<dbReference type="Proteomes" id="UP001146670">
    <property type="component" value="Unassembled WGS sequence"/>
</dbReference>
<dbReference type="Gene3D" id="3.40.50.10710">
    <property type="entry name" value="Metallo-hydrolase/oxidoreductase"/>
    <property type="match status" value="1"/>
</dbReference>
<evidence type="ECO:0000259" key="3">
    <source>
        <dbReference type="SMART" id="SM00849"/>
    </source>
</evidence>
<proteinExistence type="predicted"/>
<reference evidence="4" key="1">
    <citation type="submission" date="2022-12" db="EMBL/GenBank/DDBJ databases">
        <title>Description and comparative metabolic analysis of Aerococcus sp. nov., isolated from the feces of a pig.</title>
        <authorList>
            <person name="Chang Y.-H."/>
        </authorList>
    </citation>
    <scope>NUCLEOTIDE SEQUENCE</scope>
    <source>
        <strain evidence="4">YH-aer222</strain>
    </source>
</reference>
<dbReference type="EMBL" id="JAPRFR010000001">
    <property type="protein sequence ID" value="MCZ0725129.1"/>
    <property type="molecule type" value="Genomic_DNA"/>
</dbReference>
<keyword evidence="5" id="KW-1185">Reference proteome</keyword>
<dbReference type="SMART" id="SM00849">
    <property type="entry name" value="Lactamase_B"/>
    <property type="match status" value="1"/>
</dbReference>
<keyword evidence="2" id="KW-0694">RNA-binding</keyword>
<evidence type="ECO:0000256" key="2">
    <source>
        <dbReference type="ARBA" id="ARBA00022884"/>
    </source>
</evidence>
<sequence>MNQLTVWSGLTTIGCNIMTLHDQESRLIMDFGMANDQLEGRNYHSKIAGLIAEDKLPGIPYLYNEEDLEDSNLAANTSTPFSQEAVFISHLHLDHMQGLKYLPDRYQVYMTEASYQLYQNLIAIGDEFPIAAQVIPVPYNQSLSIGKYMVKFIPTDHDIPGSSAIYISHDHTHVLYSGDFRFTGFTSDRMENLIKEKLPIDILLCEGTAFSFDEEVGEGDNGDRLQSEHELLVKTQALFSQRDQAIVINPYPRNLDRLMALNEMSLRVKRPIAWDKNFAYLLHEFTQDPVYSWDPAADSYSQVVEFNQRNHYAYQIAYQDIDQLDHIGPGLYLHMNGEPLGDFDPRYQTFLDQIASHGYDLVNMGVSGHANKEDLVYFASEMQADITIPWHSFHPKRLASALEQLGLTTFVPEIGAVYDIEAPLD</sequence>
<gene>
    <name evidence="4" type="ORF">OW157_00930</name>
</gene>
<dbReference type="GO" id="GO:0003723">
    <property type="term" value="F:RNA binding"/>
    <property type="evidence" value="ECO:0007669"/>
    <property type="project" value="UniProtKB-KW"/>
</dbReference>
<keyword evidence="1" id="KW-0378">Hydrolase</keyword>
<feature type="domain" description="Metallo-beta-lactamase" evidence="3">
    <location>
        <begin position="14"/>
        <end position="207"/>
    </location>
</feature>
<dbReference type="Pfam" id="PF12706">
    <property type="entry name" value="Lactamase_B_2"/>
    <property type="match status" value="1"/>
</dbReference>
<accession>A0A9X3JG43</accession>
<comment type="caution">
    <text evidence="4">The sequence shown here is derived from an EMBL/GenBank/DDBJ whole genome shotgun (WGS) entry which is preliminary data.</text>
</comment>
<organism evidence="4 5">
    <name type="scientific">Aerococcus kribbianus</name>
    <dbReference type="NCBI Taxonomy" id="2999064"/>
    <lineage>
        <taxon>Bacteria</taxon>
        <taxon>Bacillati</taxon>
        <taxon>Bacillota</taxon>
        <taxon>Bacilli</taxon>
        <taxon>Lactobacillales</taxon>
        <taxon>Aerococcaceae</taxon>
        <taxon>Aerococcus</taxon>
    </lineage>
</organism>
<name>A0A9X3JG43_9LACT</name>
<dbReference type="GO" id="GO:0004527">
    <property type="term" value="F:exonuclease activity"/>
    <property type="evidence" value="ECO:0007669"/>
    <property type="project" value="UniProtKB-KW"/>
</dbReference>
<dbReference type="Gene3D" id="3.60.15.10">
    <property type="entry name" value="Ribonuclease Z/Hydroxyacylglutathione hydrolase-like"/>
    <property type="match status" value="1"/>
</dbReference>
<evidence type="ECO:0000256" key="1">
    <source>
        <dbReference type="ARBA" id="ARBA00022839"/>
    </source>
</evidence>
<dbReference type="InterPro" id="IPR036866">
    <property type="entry name" value="RibonucZ/Hydroxyglut_hydro"/>
</dbReference>
<dbReference type="SUPFAM" id="SSF56281">
    <property type="entry name" value="Metallo-hydrolase/oxidoreductase"/>
    <property type="match status" value="1"/>
</dbReference>
<dbReference type="PANTHER" id="PTHR43694:SF1">
    <property type="entry name" value="RIBONUCLEASE J"/>
    <property type="match status" value="1"/>
</dbReference>